<dbReference type="GO" id="GO:0043190">
    <property type="term" value="C:ATP-binding cassette (ABC) transporter complex"/>
    <property type="evidence" value="ECO:0007669"/>
    <property type="project" value="InterPro"/>
</dbReference>
<dbReference type="GO" id="GO:0005548">
    <property type="term" value="F:phospholipid transporter activity"/>
    <property type="evidence" value="ECO:0007669"/>
    <property type="project" value="TreeGrafter"/>
</dbReference>
<dbReference type="InterPro" id="IPR002645">
    <property type="entry name" value="STAS_dom"/>
</dbReference>
<comment type="caution">
    <text evidence="2">Lacks conserved residue(s) required for the propagation of feature annotation.</text>
</comment>
<dbReference type="InterPro" id="IPR030802">
    <property type="entry name" value="Permease_MalE"/>
</dbReference>
<dbReference type="Pfam" id="PF02405">
    <property type="entry name" value="MlaE"/>
    <property type="match status" value="1"/>
</dbReference>
<dbReference type="EMBL" id="JALIDZ010000005">
    <property type="protein sequence ID" value="MCT8972497.1"/>
    <property type="molecule type" value="Genomic_DNA"/>
</dbReference>
<keyword evidence="5" id="KW-1185">Reference proteome</keyword>
<dbReference type="InterPro" id="IPR036513">
    <property type="entry name" value="STAS_dom_sf"/>
</dbReference>
<comment type="subcellular location">
    <subcellularLocation>
        <location evidence="2">Cell inner membrane</location>
        <topology evidence="2">Multi-pass membrane protein</topology>
    </subcellularLocation>
</comment>
<evidence type="ECO:0000256" key="1">
    <source>
        <dbReference type="ARBA" id="ARBA00003787"/>
    </source>
</evidence>
<keyword evidence="2" id="KW-1133">Transmembrane helix</keyword>
<dbReference type="NCBIfam" id="TIGR00056">
    <property type="entry name" value="MlaE family lipid ABC transporter permease subunit"/>
    <property type="match status" value="1"/>
</dbReference>
<keyword evidence="2" id="KW-0472">Membrane</keyword>
<feature type="transmembrane region" description="Helical" evidence="2">
    <location>
        <begin position="265"/>
        <end position="295"/>
    </location>
</feature>
<proteinExistence type="inferred from homology"/>
<comment type="caution">
    <text evidence="4">The sequence shown here is derived from an EMBL/GenBank/DDBJ whole genome shotgun (WGS) entry which is preliminary data.</text>
</comment>
<gene>
    <name evidence="4" type="ORF">MUB46_11570</name>
</gene>
<evidence type="ECO:0000256" key="2">
    <source>
        <dbReference type="RuleBase" id="RU362044"/>
    </source>
</evidence>
<name>A0AAW5QX37_9HYPH</name>
<dbReference type="SUPFAM" id="SSF52091">
    <property type="entry name" value="SpoIIaa-like"/>
    <property type="match status" value="1"/>
</dbReference>
<dbReference type="PANTHER" id="PTHR30188">
    <property type="entry name" value="ABC TRANSPORTER PERMEASE PROTEIN-RELATED"/>
    <property type="match status" value="1"/>
</dbReference>
<dbReference type="InterPro" id="IPR058548">
    <property type="entry name" value="MlaB-like_STAS"/>
</dbReference>
<protein>
    <submittedName>
        <fullName evidence="4">MlaE family lipid ABC transporter permease subunit</fullName>
    </submittedName>
</protein>
<evidence type="ECO:0000313" key="5">
    <source>
        <dbReference type="Proteomes" id="UP001320898"/>
    </source>
</evidence>
<sequence length="378" mass="40751">MDQRPSIIVTGSGDSLVFSAAGNWTVVESERLDGEISQAAKLPAGVRRVSIDLSGIDRFDTAGAWLIHRTARALMGAGIEVAYTGVGPSREILIGEVEKAEHKPVPPRERPPMVLQLVRDTGEAVIESGRDLTRLTELLGASMVIMLGFLVRPWRFRLTSITYHLEYMGVRAVPIIALISFLIGGIIEQQGAYQLRQFGAEILSIDLAGILVLREIGLLLTAIMVAGRTGSAITAEIGSMKMREEIDALKTLALDPVEVLIVPRLIALVMALPLLTFVADISALTGAGLVAWIYIDMPPASFIPYLRSAVEINTFMVGLIKAPFMALVIGMIACLEGLQVKGSAESLGRQTTASVVKAIFMVIVLDGMFAMFFAAIDY</sequence>
<keyword evidence="2" id="KW-0812">Transmembrane</keyword>
<dbReference type="Pfam" id="PF13466">
    <property type="entry name" value="STAS_2"/>
    <property type="match status" value="1"/>
</dbReference>
<evidence type="ECO:0000313" key="4">
    <source>
        <dbReference type="EMBL" id="MCT8972497.1"/>
    </source>
</evidence>
<feature type="transmembrane region" description="Helical" evidence="2">
    <location>
        <begin position="168"/>
        <end position="187"/>
    </location>
</feature>
<dbReference type="Gene3D" id="3.30.750.24">
    <property type="entry name" value="STAS domain"/>
    <property type="match status" value="1"/>
</dbReference>
<evidence type="ECO:0000259" key="3">
    <source>
        <dbReference type="PROSITE" id="PS50801"/>
    </source>
</evidence>
<dbReference type="RefSeq" id="WP_261616080.1">
    <property type="nucleotide sequence ID" value="NZ_JALIDZ010000005.1"/>
</dbReference>
<dbReference type="PROSITE" id="PS50801">
    <property type="entry name" value="STAS"/>
    <property type="match status" value="1"/>
</dbReference>
<dbReference type="PANTHER" id="PTHR30188:SF3">
    <property type="entry name" value="ABC TRANSPORTER PERMEASE"/>
    <property type="match status" value="1"/>
</dbReference>
<comment type="function">
    <text evidence="1">Could be part of an ABC transporter complex.</text>
</comment>
<organism evidence="4 5">
    <name type="scientific">Microbaculum marinisediminis</name>
    <dbReference type="NCBI Taxonomy" id="2931392"/>
    <lineage>
        <taxon>Bacteria</taxon>
        <taxon>Pseudomonadati</taxon>
        <taxon>Pseudomonadota</taxon>
        <taxon>Alphaproteobacteria</taxon>
        <taxon>Hyphomicrobiales</taxon>
        <taxon>Tepidamorphaceae</taxon>
        <taxon>Microbaculum</taxon>
    </lineage>
</organism>
<keyword evidence="2" id="KW-0997">Cell inner membrane</keyword>
<dbReference type="Proteomes" id="UP001320898">
    <property type="component" value="Unassembled WGS sequence"/>
</dbReference>
<feature type="domain" description="STAS" evidence="3">
    <location>
        <begin position="5"/>
        <end position="92"/>
    </location>
</feature>
<keyword evidence="2" id="KW-1003">Cell membrane</keyword>
<comment type="similarity">
    <text evidence="2">Belongs to the MlaE permease family.</text>
</comment>
<dbReference type="InterPro" id="IPR003453">
    <property type="entry name" value="ABC_MlaE_roteobac"/>
</dbReference>
<feature type="transmembrane region" description="Helical" evidence="2">
    <location>
        <begin position="315"/>
        <end position="335"/>
    </location>
</feature>
<accession>A0AAW5QX37</accession>
<dbReference type="AlphaFoldDB" id="A0AAW5QX37"/>
<feature type="transmembrane region" description="Helical" evidence="2">
    <location>
        <begin position="355"/>
        <end position="376"/>
    </location>
</feature>
<reference evidence="4 5" key="1">
    <citation type="submission" date="2022-04" db="EMBL/GenBank/DDBJ databases">
        <authorList>
            <person name="Ye Y.-Q."/>
            <person name="Du Z.-J."/>
        </authorList>
    </citation>
    <scope>NUCLEOTIDE SEQUENCE [LARGE SCALE GENOMIC DNA]</scope>
    <source>
        <strain evidence="4 5">A6E488</strain>
    </source>
</reference>